<feature type="transmembrane region" description="Helical" evidence="1">
    <location>
        <begin position="88"/>
        <end position="106"/>
    </location>
</feature>
<dbReference type="InterPro" id="IPR021949">
    <property type="entry name" value="DUF3566_TM"/>
</dbReference>
<dbReference type="AlphaFoldDB" id="A0A6N7VUB8"/>
<keyword evidence="1" id="KW-1133">Transmembrane helix</keyword>
<feature type="transmembrane region" description="Helical" evidence="1">
    <location>
        <begin position="32"/>
        <end position="55"/>
    </location>
</feature>
<dbReference type="Pfam" id="PF12089">
    <property type="entry name" value="DUF3566"/>
    <property type="match status" value="1"/>
</dbReference>
<evidence type="ECO:0000256" key="1">
    <source>
        <dbReference type="SAM" id="Phobius"/>
    </source>
</evidence>
<protein>
    <submittedName>
        <fullName evidence="3">DUF3566 domain-containing protein</fullName>
    </submittedName>
</protein>
<proteinExistence type="predicted"/>
<sequence length="131" mass="14480">MSDQEITTVEVDQPRRVDLTVTRVDPWSVLKIGFLLAVAVGIITVVATIVLWHVLDGMNVFGTMEDFLIKIGAEQFLSLLEYVRLPRVISYSIILGVANIVIFTALATLMSLLYNLVAVMVGGIRVTLMDE</sequence>
<evidence type="ECO:0000313" key="3">
    <source>
        <dbReference type="EMBL" id="MSS85379.1"/>
    </source>
</evidence>
<dbReference type="EMBL" id="VULO01000016">
    <property type="protein sequence ID" value="MSS85379.1"/>
    <property type="molecule type" value="Genomic_DNA"/>
</dbReference>
<evidence type="ECO:0000313" key="4">
    <source>
        <dbReference type="Proteomes" id="UP000470875"/>
    </source>
</evidence>
<evidence type="ECO:0000259" key="2">
    <source>
        <dbReference type="Pfam" id="PF12089"/>
    </source>
</evidence>
<dbReference type="Proteomes" id="UP000470875">
    <property type="component" value="Unassembled WGS sequence"/>
</dbReference>
<gene>
    <name evidence="3" type="ORF">FYJ24_11585</name>
</gene>
<comment type="caution">
    <text evidence="3">The sequence shown here is derived from an EMBL/GenBank/DDBJ whole genome shotgun (WGS) entry which is preliminary data.</text>
</comment>
<keyword evidence="1" id="KW-0472">Membrane</keyword>
<reference evidence="3 4" key="1">
    <citation type="submission" date="2019-08" db="EMBL/GenBank/DDBJ databases">
        <title>In-depth cultivation of the pig gut microbiome towards novel bacterial diversity and tailored functional studies.</title>
        <authorList>
            <person name="Wylensek D."/>
            <person name="Hitch T.C.A."/>
            <person name="Clavel T."/>
        </authorList>
    </citation>
    <scope>NUCLEOTIDE SEQUENCE [LARGE SCALE GENOMIC DNA]</scope>
    <source>
        <strain evidence="3 4">WB03_NA08</strain>
    </source>
</reference>
<dbReference type="RefSeq" id="WP_154546568.1">
    <property type="nucleotide sequence ID" value="NZ_VULO01000016.1"/>
</dbReference>
<feature type="domain" description="DUF3566" evidence="2">
    <location>
        <begin position="14"/>
        <end position="130"/>
    </location>
</feature>
<organism evidence="3 4">
    <name type="scientific">Scrofimicrobium canadense</name>
    <dbReference type="NCBI Taxonomy" id="2652290"/>
    <lineage>
        <taxon>Bacteria</taxon>
        <taxon>Bacillati</taxon>
        <taxon>Actinomycetota</taxon>
        <taxon>Actinomycetes</taxon>
        <taxon>Actinomycetales</taxon>
        <taxon>Actinomycetaceae</taxon>
        <taxon>Scrofimicrobium</taxon>
    </lineage>
</organism>
<name>A0A6N7VUB8_9ACTO</name>
<keyword evidence="4" id="KW-1185">Reference proteome</keyword>
<keyword evidence="1" id="KW-0812">Transmembrane</keyword>
<accession>A0A6N7VUB8</accession>